<comment type="caution">
    <text evidence="9">Lacks conserved residue(s) required for the propagation of feature annotation.</text>
</comment>
<dbReference type="STRING" id="649638.Trad_2593"/>
<dbReference type="GO" id="GO:0002143">
    <property type="term" value="P:tRNA wobble position uridine thiolation"/>
    <property type="evidence" value="ECO:0007669"/>
    <property type="project" value="TreeGrafter"/>
</dbReference>
<dbReference type="KEGG" id="tra:Trad_2593"/>
<dbReference type="OrthoDB" id="9800696at2"/>
<gene>
    <name evidence="9" type="primary">mnmA</name>
    <name evidence="11" type="ordered locus">Trad_2593</name>
</gene>
<dbReference type="Gene3D" id="2.30.30.280">
    <property type="entry name" value="Adenine nucleotide alpha hydrolases-like domains"/>
    <property type="match status" value="1"/>
</dbReference>
<dbReference type="GO" id="GO:0005737">
    <property type="term" value="C:cytoplasm"/>
    <property type="evidence" value="ECO:0007669"/>
    <property type="project" value="UniProtKB-SubCell"/>
</dbReference>
<evidence type="ECO:0000256" key="9">
    <source>
        <dbReference type="HAMAP-Rule" id="MF_00144"/>
    </source>
</evidence>
<keyword evidence="9" id="KW-0963">Cytoplasm</keyword>
<dbReference type="PANTHER" id="PTHR11933">
    <property type="entry name" value="TRNA 5-METHYLAMINOMETHYL-2-THIOURIDYLATE -METHYLTRANSFERASE"/>
    <property type="match status" value="1"/>
</dbReference>
<protein>
    <recommendedName>
        <fullName evidence="9">tRNA-specific 2-thiouridylase MnmA</fullName>
        <ecNumber evidence="9">2.8.1.13</ecNumber>
    </recommendedName>
</protein>
<feature type="binding site" evidence="9">
    <location>
        <position position="142"/>
    </location>
    <ligand>
        <name>ATP</name>
        <dbReference type="ChEBI" id="CHEBI:30616"/>
    </ligand>
</feature>
<dbReference type="Proteomes" id="UP000000379">
    <property type="component" value="Chromosome"/>
</dbReference>
<dbReference type="GO" id="GO:0005524">
    <property type="term" value="F:ATP binding"/>
    <property type="evidence" value="ECO:0007669"/>
    <property type="project" value="UniProtKB-KW"/>
</dbReference>
<dbReference type="NCBIfam" id="TIGR00420">
    <property type="entry name" value="trmU"/>
    <property type="match status" value="1"/>
</dbReference>
<evidence type="ECO:0000259" key="10">
    <source>
        <dbReference type="PROSITE" id="PS50206"/>
    </source>
</evidence>
<dbReference type="Pfam" id="PF20259">
    <property type="entry name" value="tRNA_Me_trans_M"/>
    <property type="match status" value="1"/>
</dbReference>
<feature type="active site" description="Nucleophile" evidence="9">
    <location>
        <position position="118"/>
    </location>
</feature>
<comment type="similarity">
    <text evidence="9">Belongs to the MnmA/TRMU family.</text>
</comment>
<feature type="active site" description="Cysteine persulfide intermediate" evidence="9">
    <location>
        <position position="214"/>
    </location>
</feature>
<evidence type="ECO:0000256" key="7">
    <source>
        <dbReference type="ARBA" id="ARBA00023157"/>
    </source>
</evidence>
<dbReference type="RefSeq" id="WP_013179060.1">
    <property type="nucleotide sequence ID" value="NC_014221.1"/>
</dbReference>
<feature type="site" description="Interaction with tRNA" evidence="9">
    <location>
        <position position="351"/>
    </location>
</feature>
<dbReference type="Pfam" id="PF03054">
    <property type="entry name" value="tRNA_Me_trans"/>
    <property type="match status" value="1"/>
</dbReference>
<dbReference type="HOGENOM" id="CLU_035188_1_0_0"/>
<dbReference type="Pfam" id="PF20258">
    <property type="entry name" value="tRNA_Me_trans_C"/>
    <property type="match status" value="1"/>
</dbReference>
<evidence type="ECO:0000313" key="11">
    <source>
        <dbReference type="EMBL" id="ADI15699.1"/>
    </source>
</evidence>
<dbReference type="GO" id="GO:0103016">
    <property type="term" value="F:tRNA-uridine 2-sulfurtransferase activity"/>
    <property type="evidence" value="ECO:0007669"/>
    <property type="project" value="UniProtKB-EC"/>
</dbReference>
<dbReference type="InterPro" id="IPR014729">
    <property type="entry name" value="Rossmann-like_a/b/a_fold"/>
</dbReference>
<proteinExistence type="inferred from homology"/>
<dbReference type="SUPFAM" id="SSF52402">
    <property type="entry name" value="Adenine nucleotide alpha hydrolases-like"/>
    <property type="match status" value="1"/>
</dbReference>
<evidence type="ECO:0000256" key="4">
    <source>
        <dbReference type="ARBA" id="ARBA00022741"/>
    </source>
</evidence>
<dbReference type="InterPro" id="IPR046884">
    <property type="entry name" value="MnmA-like_central"/>
</dbReference>
<dbReference type="InterPro" id="IPR046885">
    <property type="entry name" value="MnmA-like_C"/>
</dbReference>
<comment type="subcellular location">
    <subcellularLocation>
        <location evidence="9">Cytoplasm</location>
    </subcellularLocation>
</comment>
<dbReference type="EMBL" id="CP002049">
    <property type="protein sequence ID" value="ADI15699.1"/>
    <property type="molecule type" value="Genomic_DNA"/>
</dbReference>
<evidence type="ECO:0000256" key="8">
    <source>
        <dbReference type="ARBA" id="ARBA00051542"/>
    </source>
</evidence>
<keyword evidence="12" id="KW-1185">Reference proteome</keyword>
<evidence type="ECO:0000256" key="5">
    <source>
        <dbReference type="ARBA" id="ARBA00022840"/>
    </source>
</evidence>
<feature type="site" description="Interaction with tRNA" evidence="9">
    <location>
        <position position="143"/>
    </location>
</feature>
<feature type="binding site" evidence="9">
    <location>
        <begin position="24"/>
        <end position="31"/>
    </location>
    <ligand>
        <name>ATP</name>
        <dbReference type="ChEBI" id="CHEBI:30616"/>
    </ligand>
</feature>
<dbReference type="Gene3D" id="3.40.50.620">
    <property type="entry name" value="HUPs"/>
    <property type="match status" value="1"/>
</dbReference>
<comment type="function">
    <text evidence="9">Catalyzes the 2-thiolation of uridine at the wobble position (U34) of tRNA, leading to the formation of s(2)U34.</text>
</comment>
<feature type="region of interest" description="Interaction with tRNA" evidence="9">
    <location>
        <begin position="164"/>
        <end position="166"/>
    </location>
</feature>
<feature type="binding site" evidence="9">
    <location>
        <position position="50"/>
    </location>
    <ligand>
        <name>ATP</name>
        <dbReference type="ChEBI" id="CHEBI:30616"/>
    </ligand>
</feature>
<dbReference type="AlphaFoldDB" id="D7CUB4"/>
<reference evidence="12" key="1">
    <citation type="submission" date="2010-05" db="EMBL/GenBank/DDBJ databases">
        <title>The complete genome of Truepera radiovictris DSM 17093.</title>
        <authorList>
            <consortium name="US DOE Joint Genome Institute (JGI-PGF)"/>
            <person name="Lucas S."/>
            <person name="Copeland A."/>
            <person name="Lapidus A."/>
            <person name="Glavina del Rio T."/>
            <person name="Dalin E."/>
            <person name="Tice H."/>
            <person name="Bruce D."/>
            <person name="Goodwin L."/>
            <person name="Pitluck S."/>
            <person name="Kyrpides N."/>
            <person name="Mavromatis K."/>
            <person name="Ovchinnikova G."/>
            <person name="Munk A.C."/>
            <person name="Detter J.C."/>
            <person name="Han C."/>
            <person name="Tapia R."/>
            <person name="Land M."/>
            <person name="Hauser L."/>
            <person name="Markowitz V."/>
            <person name="Cheng J.-F."/>
            <person name="Hugenholtz P."/>
            <person name="Woyke T."/>
            <person name="Wu D."/>
            <person name="Tindall B."/>
            <person name="Pomrenke H.G."/>
            <person name="Brambilla E."/>
            <person name="Klenk H.-P."/>
            <person name="Eisen J.A."/>
        </authorList>
    </citation>
    <scope>NUCLEOTIDE SEQUENCE [LARGE SCALE GENOMIC DNA]</scope>
    <source>
        <strain evidence="12">DSM 17093 / CIP 108686 / LMG 22925 / RQ-24</strain>
    </source>
</reference>
<dbReference type="GO" id="GO:0000049">
    <property type="term" value="F:tRNA binding"/>
    <property type="evidence" value="ECO:0007669"/>
    <property type="project" value="UniProtKB-KW"/>
</dbReference>
<evidence type="ECO:0000256" key="2">
    <source>
        <dbReference type="ARBA" id="ARBA00022679"/>
    </source>
</evidence>
<dbReference type="NCBIfam" id="NF001138">
    <property type="entry name" value="PRK00143.1"/>
    <property type="match status" value="1"/>
</dbReference>
<dbReference type="PANTHER" id="PTHR11933:SF5">
    <property type="entry name" value="MITOCHONDRIAL TRNA-SPECIFIC 2-THIOURIDYLASE 1"/>
    <property type="match status" value="1"/>
</dbReference>
<reference evidence="11 12" key="2">
    <citation type="journal article" date="2011" name="Stand. Genomic Sci.">
        <title>Complete genome sequence of Truepera radiovictrix type strain (RQ-24).</title>
        <authorList>
            <person name="Ivanova N."/>
            <person name="Rohde C."/>
            <person name="Munk C."/>
            <person name="Nolan M."/>
            <person name="Lucas S."/>
            <person name="Del Rio T.G."/>
            <person name="Tice H."/>
            <person name="Deshpande S."/>
            <person name="Cheng J.F."/>
            <person name="Tapia R."/>
            <person name="Han C."/>
            <person name="Goodwin L."/>
            <person name="Pitluck S."/>
            <person name="Liolios K."/>
            <person name="Mavromatis K."/>
            <person name="Mikhailova N."/>
            <person name="Pati A."/>
            <person name="Chen A."/>
            <person name="Palaniappan K."/>
            <person name="Land M."/>
            <person name="Hauser L."/>
            <person name="Chang Y.J."/>
            <person name="Jeffries C.D."/>
            <person name="Brambilla E."/>
            <person name="Rohde M."/>
            <person name="Goker M."/>
            <person name="Tindall B.J."/>
            <person name="Woyke T."/>
            <person name="Bristow J."/>
            <person name="Eisen J.A."/>
            <person name="Markowitz V."/>
            <person name="Hugenholtz P."/>
            <person name="Kyrpides N.C."/>
            <person name="Klenk H.P."/>
            <person name="Lapidus A."/>
        </authorList>
    </citation>
    <scope>NUCLEOTIDE SEQUENCE [LARGE SCALE GENOMIC DNA]</scope>
    <source>
        <strain evidence="12">DSM 17093 / CIP 108686 / LMG 22925 / RQ-24</strain>
    </source>
</reference>
<evidence type="ECO:0000313" key="12">
    <source>
        <dbReference type="Proteomes" id="UP000000379"/>
    </source>
</evidence>
<dbReference type="InterPro" id="IPR023382">
    <property type="entry name" value="MnmA-like_central_sf"/>
</dbReference>
<dbReference type="Gene3D" id="2.40.30.10">
    <property type="entry name" value="Translation factors"/>
    <property type="match status" value="1"/>
</dbReference>
<feature type="domain" description="Rhodanese" evidence="10">
    <location>
        <begin position="21"/>
        <end position="61"/>
    </location>
</feature>
<dbReference type="PROSITE" id="PS50206">
    <property type="entry name" value="RHODANESE_3"/>
    <property type="match status" value="1"/>
</dbReference>
<keyword evidence="1 9" id="KW-0820">tRNA-binding</keyword>
<sequence length="372" mass="41368">MLAPSPTLEPQTTDAAPKGRVLCAMSGGVDSSLAAALLKEAGYAVQGAMLRFWPDDRPKGAFDLCCSPDAAFDARRVADAIDVPFYLLDAREQFDEVVISPFVPTYEAGRTPNPCVWCNREIKFGTFLKKARRLGCDYIATGHYVRRVDGPGGVELHRGEDDTKDQTYFLWALERSILPHLLFPLGALSKTQVRELAEARGFATADKRSSHGLCFITTSVKDYLRDFSERRPGAVLDASDGFKKVGEHSGVQFYTIGQRRGLGLYHSHLERFVVDLRSETNEVIVGTREMCHWRGLRAEQANWLLDAAEVPERVLVQTRYRQRPVPASVRLSGSSFELRFDEPMFAVTLGQSAVLYHGTRLLGGGVITERLP</sequence>
<accession>D7CUB4</accession>
<dbReference type="InterPro" id="IPR004506">
    <property type="entry name" value="MnmA-like"/>
</dbReference>
<keyword evidence="2 9" id="KW-0808">Transferase</keyword>
<evidence type="ECO:0000256" key="6">
    <source>
        <dbReference type="ARBA" id="ARBA00022884"/>
    </source>
</evidence>
<dbReference type="EC" id="2.8.1.13" evidence="9"/>
<organism evidence="11 12">
    <name type="scientific">Truepera radiovictrix (strain DSM 17093 / CIP 108686 / LMG 22925 / RQ-24)</name>
    <dbReference type="NCBI Taxonomy" id="649638"/>
    <lineage>
        <taxon>Bacteria</taxon>
        <taxon>Thermotogati</taxon>
        <taxon>Deinococcota</taxon>
        <taxon>Deinococci</taxon>
        <taxon>Trueperales</taxon>
        <taxon>Trueperaceae</taxon>
        <taxon>Truepera</taxon>
    </lineage>
</organism>
<comment type="catalytic activity">
    <reaction evidence="8 9">
        <text>S-sulfanyl-L-cysteinyl-[protein] + uridine(34) in tRNA + AH2 + ATP = 2-thiouridine(34) in tRNA + L-cysteinyl-[protein] + A + AMP + diphosphate + H(+)</text>
        <dbReference type="Rhea" id="RHEA:47032"/>
        <dbReference type="Rhea" id="RHEA-COMP:10131"/>
        <dbReference type="Rhea" id="RHEA-COMP:11726"/>
        <dbReference type="Rhea" id="RHEA-COMP:11727"/>
        <dbReference type="Rhea" id="RHEA-COMP:11728"/>
        <dbReference type="ChEBI" id="CHEBI:13193"/>
        <dbReference type="ChEBI" id="CHEBI:15378"/>
        <dbReference type="ChEBI" id="CHEBI:17499"/>
        <dbReference type="ChEBI" id="CHEBI:29950"/>
        <dbReference type="ChEBI" id="CHEBI:30616"/>
        <dbReference type="ChEBI" id="CHEBI:33019"/>
        <dbReference type="ChEBI" id="CHEBI:61963"/>
        <dbReference type="ChEBI" id="CHEBI:65315"/>
        <dbReference type="ChEBI" id="CHEBI:87170"/>
        <dbReference type="ChEBI" id="CHEBI:456215"/>
        <dbReference type="EC" id="2.8.1.13"/>
    </reaction>
</comment>
<dbReference type="HAMAP" id="MF_00144">
    <property type="entry name" value="tRNA_thiouridyl_MnmA"/>
    <property type="match status" value="1"/>
</dbReference>
<evidence type="ECO:0000256" key="1">
    <source>
        <dbReference type="ARBA" id="ARBA00022555"/>
    </source>
</evidence>
<feature type="region of interest" description="Interaction with tRNA" evidence="9">
    <location>
        <begin position="319"/>
        <end position="320"/>
    </location>
</feature>
<keyword evidence="3 9" id="KW-0819">tRNA processing</keyword>
<dbReference type="InterPro" id="IPR001763">
    <property type="entry name" value="Rhodanese-like_dom"/>
</dbReference>
<name>D7CUB4_TRURR</name>
<keyword evidence="4 9" id="KW-0547">Nucleotide-binding</keyword>
<keyword evidence="7" id="KW-1015">Disulfide bond</keyword>
<keyword evidence="5 9" id="KW-0067">ATP-binding</keyword>
<evidence type="ECO:0000256" key="3">
    <source>
        <dbReference type="ARBA" id="ARBA00022694"/>
    </source>
</evidence>
<keyword evidence="6 9" id="KW-0694">RNA-binding</keyword>
<dbReference type="eggNOG" id="COG0482">
    <property type="taxonomic scope" value="Bacteria"/>
</dbReference>
<dbReference type="CDD" id="cd01998">
    <property type="entry name" value="MnmA_TRMU-like"/>
    <property type="match status" value="1"/>
</dbReference>